<feature type="non-terminal residue" evidence="1">
    <location>
        <position position="84"/>
    </location>
</feature>
<dbReference type="InterPro" id="IPR011009">
    <property type="entry name" value="Kinase-like_dom_sf"/>
</dbReference>
<evidence type="ECO:0000313" key="2">
    <source>
        <dbReference type="Proteomes" id="UP001194580"/>
    </source>
</evidence>
<proteinExistence type="predicted"/>
<accession>A0AAD4CZD0</accession>
<comment type="caution">
    <text evidence="1">The sequence shown here is derived from an EMBL/GenBank/DDBJ whole genome shotgun (WGS) entry which is preliminary data.</text>
</comment>
<keyword evidence="2" id="KW-1185">Reference proteome</keyword>
<dbReference type="EMBL" id="JAAAIL010004827">
    <property type="protein sequence ID" value="KAG0247295.1"/>
    <property type="molecule type" value="Genomic_DNA"/>
</dbReference>
<gene>
    <name evidence="1" type="ORF">BGZ95_008819</name>
</gene>
<protein>
    <recommendedName>
        <fullName evidence="3">Protein kinase domain-containing protein</fullName>
    </recommendedName>
</protein>
<dbReference type="SUPFAM" id="SSF56112">
    <property type="entry name" value="Protein kinase-like (PK-like)"/>
    <property type="match status" value="1"/>
</dbReference>
<name>A0AAD4CZD0_9FUNG</name>
<organism evidence="1 2">
    <name type="scientific">Linnemannia exigua</name>
    <dbReference type="NCBI Taxonomy" id="604196"/>
    <lineage>
        <taxon>Eukaryota</taxon>
        <taxon>Fungi</taxon>
        <taxon>Fungi incertae sedis</taxon>
        <taxon>Mucoromycota</taxon>
        <taxon>Mortierellomycotina</taxon>
        <taxon>Mortierellomycetes</taxon>
        <taxon>Mortierellales</taxon>
        <taxon>Mortierellaceae</taxon>
        <taxon>Linnemannia</taxon>
    </lineage>
</organism>
<dbReference type="Gene3D" id="3.30.200.20">
    <property type="entry name" value="Phosphorylase Kinase, domain 1"/>
    <property type="match status" value="1"/>
</dbReference>
<evidence type="ECO:0000313" key="1">
    <source>
        <dbReference type="EMBL" id="KAG0247295.1"/>
    </source>
</evidence>
<reference evidence="1" key="1">
    <citation type="journal article" date="2020" name="Fungal Divers.">
        <title>Resolving the Mortierellaceae phylogeny through synthesis of multi-gene phylogenetics and phylogenomics.</title>
        <authorList>
            <person name="Vandepol N."/>
            <person name="Liber J."/>
            <person name="Desiro A."/>
            <person name="Na H."/>
            <person name="Kennedy M."/>
            <person name="Barry K."/>
            <person name="Grigoriev I.V."/>
            <person name="Miller A.N."/>
            <person name="O'Donnell K."/>
            <person name="Stajich J.E."/>
            <person name="Bonito G."/>
        </authorList>
    </citation>
    <scope>NUCLEOTIDE SEQUENCE</scope>
    <source>
        <strain evidence="1">NRRL 28262</strain>
    </source>
</reference>
<sequence length="84" mass="9646">MVFATEYMGEKRALKIQSKSSMAIAEYRLHGSLKHDHVVEVVESFETVTLLFMIMERCAKPLWELKTAMPRLPLHIAMKVLKGV</sequence>
<evidence type="ECO:0008006" key="3">
    <source>
        <dbReference type="Google" id="ProtNLM"/>
    </source>
</evidence>
<dbReference type="Proteomes" id="UP001194580">
    <property type="component" value="Unassembled WGS sequence"/>
</dbReference>
<dbReference type="AlphaFoldDB" id="A0AAD4CZD0"/>